<dbReference type="AlphaFoldDB" id="A0AAV1V619"/>
<dbReference type="Proteomes" id="UP001162060">
    <property type="component" value="Unassembled WGS sequence"/>
</dbReference>
<accession>A0AAV1V619</accession>
<comment type="caution">
    <text evidence="1">The sequence shown here is derived from an EMBL/GenBank/DDBJ whole genome shotgun (WGS) entry which is preliminary data.</text>
</comment>
<evidence type="ECO:0000313" key="2">
    <source>
        <dbReference type="Proteomes" id="UP001162060"/>
    </source>
</evidence>
<proteinExistence type="predicted"/>
<evidence type="ECO:0000313" key="1">
    <source>
        <dbReference type="EMBL" id="CAK7940888.1"/>
    </source>
</evidence>
<evidence type="ECO:0008006" key="3">
    <source>
        <dbReference type="Google" id="ProtNLM"/>
    </source>
</evidence>
<dbReference type="CDD" id="cd14688">
    <property type="entry name" value="bZIP_YAP"/>
    <property type="match status" value="1"/>
</dbReference>
<dbReference type="EMBL" id="CAKLBY020000259">
    <property type="protein sequence ID" value="CAK7940888.1"/>
    <property type="molecule type" value="Genomic_DNA"/>
</dbReference>
<gene>
    <name evidence="1" type="ORF">PM001_LOCUS26038</name>
</gene>
<name>A0AAV1V619_9STRA</name>
<reference evidence="1" key="1">
    <citation type="submission" date="2024-01" db="EMBL/GenBank/DDBJ databases">
        <authorList>
            <person name="Webb A."/>
        </authorList>
    </citation>
    <scope>NUCLEOTIDE SEQUENCE</scope>
    <source>
        <strain evidence="1">Pm1</strain>
    </source>
</reference>
<organism evidence="1 2">
    <name type="scientific">Peronospora matthiolae</name>
    <dbReference type="NCBI Taxonomy" id="2874970"/>
    <lineage>
        <taxon>Eukaryota</taxon>
        <taxon>Sar</taxon>
        <taxon>Stramenopiles</taxon>
        <taxon>Oomycota</taxon>
        <taxon>Peronosporomycetes</taxon>
        <taxon>Peronosporales</taxon>
        <taxon>Peronosporaceae</taxon>
        <taxon>Peronospora</taxon>
    </lineage>
</organism>
<sequence>MAVVATVDHCNQELRCTLTQTNDQLLMTNNLEEKRAMRAMKKRLQDRLYQRKHRAKREQRIYSIEHDVQALKNKIAQLYRELQHRKLVVANAEAHRRQHLQVQQKPLQKHAQAIVMQFFRVYHYGYSLALAGLQERFLRSILTPDVVGAELHGVDAFVHQWRLYYRCFSLFILEPRAWRMQTTGDQSVTIEVEVIHYLRLHHHTIGMLFPSIKTGQVSLDVVRPLITDTTAVAGTFAFTIDRTGHVDKLIVKLQLLETLQRVLGSLESVVRLTKGGNLALSSGTITIA</sequence>
<protein>
    <recommendedName>
        <fullName evidence="3">Bzip transcription factor</fullName>
    </recommendedName>
</protein>